<evidence type="ECO:0000256" key="4">
    <source>
        <dbReference type="ARBA" id="ARBA00022989"/>
    </source>
</evidence>
<dbReference type="Pfam" id="PF06454">
    <property type="entry name" value="THH1_TOM1-3_dom"/>
    <property type="match status" value="1"/>
</dbReference>
<sequence length="268" mass="31449">MGSTSLIVLTILLSLLYATLGGYSLYRLFILRSRIKSWIYQQLFFGFMIIFSICRVTNFMIQLFFRAGPLIQNTYFKILLTFSGDFFISAFLLLIFAEAETYYQNIQRFHKIRIGSLVLVNILIYSISLFFGIWKSTDIIELYIFEITTFLIVAVGLLFFTIKLRSYFKNLREYKISAKIQTLFKIILACIILHLVRIPLILIAGYREKQWFKSPWEDATFIFCYFFFSELLTASLVIFFIFEIPPKQGKLELVPVESVNEETPILNN</sequence>
<reference evidence="8" key="1">
    <citation type="submission" date="2022-08" db="EMBL/GenBank/DDBJ databases">
        <title>Novel sulphate-reducing endosymbionts in the free-living metamonad Anaeramoeba.</title>
        <authorList>
            <person name="Jerlstrom-Hultqvist J."/>
            <person name="Cepicka I."/>
            <person name="Gallot-Lavallee L."/>
            <person name="Salas-Leiva D."/>
            <person name="Curtis B.A."/>
            <person name="Zahonova K."/>
            <person name="Pipaliya S."/>
            <person name="Dacks J."/>
            <person name="Roger A.J."/>
        </authorList>
    </citation>
    <scope>NUCLEOTIDE SEQUENCE</scope>
    <source>
        <strain evidence="8">Busselton2</strain>
    </source>
</reference>
<evidence type="ECO:0000256" key="5">
    <source>
        <dbReference type="ARBA" id="ARBA00023136"/>
    </source>
</evidence>
<accession>A0AAV7Z3D8</accession>
<dbReference type="GO" id="GO:0012505">
    <property type="term" value="C:endomembrane system"/>
    <property type="evidence" value="ECO:0007669"/>
    <property type="project" value="UniProtKB-SubCell"/>
</dbReference>
<dbReference type="AlphaFoldDB" id="A0AAV7Z3D8"/>
<evidence type="ECO:0000313" key="9">
    <source>
        <dbReference type="Proteomes" id="UP001146793"/>
    </source>
</evidence>
<dbReference type="PANTHER" id="PTHR31142">
    <property type="entry name" value="TOBAMOVIRUS MULTIPLICATION PROTEIN 1-LIKE ISOFORM X1"/>
    <property type="match status" value="1"/>
</dbReference>
<feature type="transmembrane region" description="Helical" evidence="6">
    <location>
        <begin position="6"/>
        <end position="26"/>
    </location>
</feature>
<protein>
    <submittedName>
        <fullName evidence="8">Tobamovirus multiplication protein 1-like isoform x1</fullName>
    </submittedName>
</protein>
<feature type="transmembrane region" description="Helical" evidence="6">
    <location>
        <begin position="117"/>
        <end position="134"/>
    </location>
</feature>
<feature type="transmembrane region" description="Helical" evidence="6">
    <location>
        <begin position="183"/>
        <end position="207"/>
    </location>
</feature>
<keyword evidence="4 6" id="KW-1133">Transmembrane helix</keyword>
<dbReference type="EMBL" id="JANTQA010000040">
    <property type="protein sequence ID" value="KAJ3435487.1"/>
    <property type="molecule type" value="Genomic_DNA"/>
</dbReference>
<keyword evidence="5 6" id="KW-0472">Membrane</keyword>
<keyword evidence="3 6" id="KW-0812">Transmembrane</keyword>
<organism evidence="8 9">
    <name type="scientific">Anaeramoeba flamelloides</name>
    <dbReference type="NCBI Taxonomy" id="1746091"/>
    <lineage>
        <taxon>Eukaryota</taxon>
        <taxon>Metamonada</taxon>
        <taxon>Anaeramoebidae</taxon>
        <taxon>Anaeramoeba</taxon>
    </lineage>
</organism>
<feature type="transmembrane region" description="Helical" evidence="6">
    <location>
        <begin position="38"/>
        <end position="63"/>
    </location>
</feature>
<evidence type="ECO:0000256" key="3">
    <source>
        <dbReference type="ARBA" id="ARBA00022692"/>
    </source>
</evidence>
<evidence type="ECO:0000256" key="2">
    <source>
        <dbReference type="ARBA" id="ARBA00006779"/>
    </source>
</evidence>
<dbReference type="Proteomes" id="UP001146793">
    <property type="component" value="Unassembled WGS sequence"/>
</dbReference>
<feature type="transmembrane region" description="Helical" evidence="6">
    <location>
        <begin position="219"/>
        <end position="242"/>
    </location>
</feature>
<proteinExistence type="inferred from homology"/>
<evidence type="ECO:0000313" key="8">
    <source>
        <dbReference type="EMBL" id="KAJ3435487.1"/>
    </source>
</evidence>
<comment type="subcellular location">
    <subcellularLocation>
        <location evidence="1">Endomembrane system</location>
        <topology evidence="1">Multi-pass membrane protein</topology>
    </subcellularLocation>
</comment>
<comment type="caution">
    <text evidence="8">The sequence shown here is derived from an EMBL/GenBank/DDBJ whole genome shotgun (WGS) entry which is preliminary data.</text>
</comment>
<name>A0AAV7Z3D8_9EUKA</name>
<evidence type="ECO:0000256" key="6">
    <source>
        <dbReference type="SAM" id="Phobius"/>
    </source>
</evidence>
<evidence type="ECO:0000256" key="1">
    <source>
        <dbReference type="ARBA" id="ARBA00004127"/>
    </source>
</evidence>
<evidence type="ECO:0000259" key="7">
    <source>
        <dbReference type="Pfam" id="PF06454"/>
    </source>
</evidence>
<dbReference type="PANTHER" id="PTHR31142:SF3">
    <property type="entry name" value="THH1_TOM1_TOM3 DOMAIN-CONTAINING PROTEIN"/>
    <property type="match status" value="1"/>
</dbReference>
<feature type="transmembrane region" description="Helical" evidence="6">
    <location>
        <begin position="75"/>
        <end position="96"/>
    </location>
</feature>
<feature type="domain" description="THH1/TOM1/TOM3" evidence="7">
    <location>
        <begin position="11"/>
        <end position="251"/>
    </location>
</feature>
<feature type="transmembrane region" description="Helical" evidence="6">
    <location>
        <begin position="140"/>
        <end position="162"/>
    </location>
</feature>
<dbReference type="InterPro" id="IPR009457">
    <property type="entry name" value="THH1/TOM1/TOM3_dom"/>
</dbReference>
<gene>
    <name evidence="8" type="ORF">M0812_19675</name>
</gene>
<comment type="similarity">
    <text evidence="2">Belongs to the plant tobamovirus multiplication TOM1 protein family.</text>
</comment>
<dbReference type="InterPro" id="IPR040226">
    <property type="entry name" value="THH1/TOM1/TOM3"/>
</dbReference>